<sequence>MQYSWRITKYNPSNRDRNGSYLIEEWTSVSDIGNVYHGRELTIHDYLKTEEQYVSAIEMIMKDLQIQQLQVINLERHDLNFHFDKHRSIYTAEMVALFHNLLEGDIVSGKNLRNLCKLILREELWCKLISDKKMFVHFGFEYYMYIGCSVNCSDTIKEIIGKGLFAELLKSPYLDDEE</sequence>
<reference evidence="1 2" key="1">
    <citation type="submission" date="2019-06" db="EMBL/GenBank/DDBJ databases">
        <title>Whole genome shotgun sequence of Brevibacillus parabrevis NBRC 12334.</title>
        <authorList>
            <person name="Hosoyama A."/>
            <person name="Uohara A."/>
            <person name="Ohji S."/>
            <person name="Ichikawa N."/>
        </authorList>
    </citation>
    <scope>NUCLEOTIDE SEQUENCE [LARGE SCALE GENOMIC DNA]</scope>
    <source>
        <strain evidence="1 2">NBRC 12334</strain>
    </source>
</reference>
<dbReference type="AlphaFoldDB" id="A0A4Y3PSD5"/>
<accession>A0A4Y3PSD5</accession>
<keyword evidence="2" id="KW-1185">Reference proteome</keyword>
<name>A0A4Y3PSD5_BREPA</name>
<dbReference type="STRING" id="54914.AV540_25420"/>
<protein>
    <submittedName>
        <fullName evidence="1">Uncharacterized protein</fullName>
    </submittedName>
</protein>
<organism evidence="1 2">
    <name type="scientific">Brevibacillus parabrevis</name>
    <dbReference type="NCBI Taxonomy" id="54914"/>
    <lineage>
        <taxon>Bacteria</taxon>
        <taxon>Bacillati</taxon>
        <taxon>Bacillota</taxon>
        <taxon>Bacilli</taxon>
        <taxon>Bacillales</taxon>
        <taxon>Paenibacillaceae</taxon>
        <taxon>Brevibacillus</taxon>
    </lineage>
</organism>
<gene>
    <name evidence="1" type="ORF">BPA01_54450</name>
</gene>
<evidence type="ECO:0000313" key="1">
    <source>
        <dbReference type="EMBL" id="GEB35865.1"/>
    </source>
</evidence>
<comment type="caution">
    <text evidence="1">The sequence shown here is derived from an EMBL/GenBank/DDBJ whole genome shotgun (WGS) entry which is preliminary data.</text>
</comment>
<dbReference type="RefSeq" id="WP_122966875.1">
    <property type="nucleotide sequence ID" value="NZ_BJMH01000061.1"/>
</dbReference>
<dbReference type="EMBL" id="BJMH01000061">
    <property type="protein sequence ID" value="GEB35865.1"/>
    <property type="molecule type" value="Genomic_DNA"/>
</dbReference>
<proteinExistence type="predicted"/>
<dbReference type="Proteomes" id="UP000316882">
    <property type="component" value="Unassembled WGS sequence"/>
</dbReference>
<evidence type="ECO:0000313" key="2">
    <source>
        <dbReference type="Proteomes" id="UP000316882"/>
    </source>
</evidence>